<dbReference type="GO" id="GO:0005975">
    <property type="term" value="P:carbohydrate metabolic process"/>
    <property type="evidence" value="ECO:0007669"/>
    <property type="project" value="InterPro"/>
</dbReference>
<proteinExistence type="inferred from homology"/>
<evidence type="ECO:0000256" key="2">
    <source>
        <dbReference type="RuleBase" id="RU003690"/>
    </source>
</evidence>
<comment type="similarity">
    <text evidence="1 2">Belongs to the glycosyl hydrolase 1 family.</text>
</comment>
<evidence type="ECO:0000256" key="1">
    <source>
        <dbReference type="ARBA" id="ARBA00010838"/>
    </source>
</evidence>
<dbReference type="AlphaFoldDB" id="A0A7J8MY70"/>
<evidence type="ECO:0000313" key="3">
    <source>
        <dbReference type="EMBL" id="MBA0569500.1"/>
    </source>
</evidence>
<reference evidence="3 4" key="1">
    <citation type="journal article" date="2019" name="Genome Biol. Evol.">
        <title>Insights into the evolution of the New World diploid cottons (Gossypium, subgenus Houzingenia) based on genome sequencing.</title>
        <authorList>
            <person name="Grover C.E."/>
            <person name="Arick M.A. 2nd"/>
            <person name="Thrash A."/>
            <person name="Conover J.L."/>
            <person name="Sanders W.S."/>
            <person name="Peterson D.G."/>
            <person name="Frelichowski J.E."/>
            <person name="Scheffler J.A."/>
            <person name="Scheffler B.E."/>
            <person name="Wendel J.F."/>
        </authorList>
    </citation>
    <scope>NUCLEOTIDE SEQUENCE [LARGE SCALE GENOMIC DNA]</scope>
    <source>
        <strain evidence="3">157</strain>
        <tissue evidence="3">Leaf</tissue>
    </source>
</reference>
<dbReference type="PRINTS" id="PR00131">
    <property type="entry name" value="GLHYDRLASE1"/>
</dbReference>
<keyword evidence="4" id="KW-1185">Reference proteome</keyword>
<organism evidence="3 4">
    <name type="scientific">Gossypium lobatum</name>
    <dbReference type="NCBI Taxonomy" id="34289"/>
    <lineage>
        <taxon>Eukaryota</taxon>
        <taxon>Viridiplantae</taxon>
        <taxon>Streptophyta</taxon>
        <taxon>Embryophyta</taxon>
        <taxon>Tracheophyta</taxon>
        <taxon>Spermatophyta</taxon>
        <taxon>Magnoliopsida</taxon>
        <taxon>eudicotyledons</taxon>
        <taxon>Gunneridae</taxon>
        <taxon>Pentapetalae</taxon>
        <taxon>rosids</taxon>
        <taxon>malvids</taxon>
        <taxon>Malvales</taxon>
        <taxon>Malvaceae</taxon>
        <taxon>Malvoideae</taxon>
        <taxon>Gossypium</taxon>
    </lineage>
</organism>
<dbReference type="PANTHER" id="PTHR10353">
    <property type="entry name" value="GLYCOSYL HYDROLASE"/>
    <property type="match status" value="1"/>
</dbReference>
<name>A0A7J8MY70_9ROSI</name>
<evidence type="ECO:0000313" key="4">
    <source>
        <dbReference type="Proteomes" id="UP000593572"/>
    </source>
</evidence>
<dbReference type="Pfam" id="PF00232">
    <property type="entry name" value="Glyco_hydro_1"/>
    <property type="match status" value="1"/>
</dbReference>
<dbReference type="Proteomes" id="UP000593572">
    <property type="component" value="Unassembled WGS sequence"/>
</dbReference>
<dbReference type="EMBL" id="JABEZX010000011">
    <property type="protein sequence ID" value="MBA0569500.1"/>
    <property type="molecule type" value="Genomic_DNA"/>
</dbReference>
<dbReference type="InterPro" id="IPR017853">
    <property type="entry name" value="GH"/>
</dbReference>
<gene>
    <name evidence="3" type="ORF">Golob_003223</name>
</gene>
<accession>A0A7J8MY70</accession>
<dbReference type="PANTHER" id="PTHR10353:SF227">
    <property type="entry name" value="BETA-GLUCOSIDASE 46-LIKE ISOFORM X1"/>
    <property type="match status" value="1"/>
</dbReference>
<dbReference type="SUPFAM" id="SSF51445">
    <property type="entry name" value="(Trans)glycosidases"/>
    <property type="match status" value="1"/>
</dbReference>
<comment type="caution">
    <text evidence="3">The sequence shown here is derived from an EMBL/GenBank/DDBJ whole genome shotgun (WGS) entry which is preliminary data.</text>
</comment>
<dbReference type="GO" id="GO:0008422">
    <property type="term" value="F:beta-glucosidase activity"/>
    <property type="evidence" value="ECO:0007669"/>
    <property type="project" value="TreeGrafter"/>
</dbReference>
<sequence>MVGKTEQCHLNAYIYVACSCKCSYVGYGDMNKPNSTTEARLHDEKRVEYFARYLDALSTAIRKGADVRGYFIWSLLDNFEWNNGYTVRYGLHHVDYETLKRTPKSSATWYKNFISQHIVKEPKVEHS</sequence>
<dbReference type="PROSITE" id="PS51257">
    <property type="entry name" value="PROKAR_LIPOPROTEIN"/>
    <property type="match status" value="1"/>
</dbReference>
<protein>
    <submittedName>
        <fullName evidence="3">Uncharacterized protein</fullName>
    </submittedName>
</protein>
<dbReference type="InterPro" id="IPR001360">
    <property type="entry name" value="Glyco_hydro_1"/>
</dbReference>
<dbReference type="Gene3D" id="3.20.20.80">
    <property type="entry name" value="Glycosidases"/>
    <property type="match status" value="1"/>
</dbReference>